<name>A0A2T4Z383_9HYPH</name>
<dbReference type="InterPro" id="IPR001466">
    <property type="entry name" value="Beta-lactam-related"/>
</dbReference>
<evidence type="ECO:0000313" key="3">
    <source>
        <dbReference type="EMBL" id="PTM55230.1"/>
    </source>
</evidence>
<protein>
    <submittedName>
        <fullName evidence="3">CubicO group peptidase (Beta-lactamase class C family)</fullName>
    </submittedName>
</protein>
<dbReference type="SUPFAM" id="SSF56601">
    <property type="entry name" value="beta-lactamase/transpeptidase-like"/>
    <property type="match status" value="1"/>
</dbReference>
<reference evidence="3 4" key="1">
    <citation type="submission" date="2018-04" db="EMBL/GenBank/DDBJ databases">
        <title>Genomic Encyclopedia of Archaeal and Bacterial Type Strains, Phase II (KMG-II): from individual species to whole genera.</title>
        <authorList>
            <person name="Goeker M."/>
        </authorList>
    </citation>
    <scope>NUCLEOTIDE SEQUENCE [LARGE SCALE GENOMIC DNA]</scope>
    <source>
        <strain evidence="3 4">DSM 25521</strain>
    </source>
</reference>
<dbReference type="GO" id="GO:0016787">
    <property type="term" value="F:hydrolase activity"/>
    <property type="evidence" value="ECO:0007669"/>
    <property type="project" value="UniProtKB-KW"/>
</dbReference>
<keyword evidence="4" id="KW-1185">Reference proteome</keyword>
<evidence type="ECO:0000259" key="2">
    <source>
        <dbReference type="Pfam" id="PF00144"/>
    </source>
</evidence>
<evidence type="ECO:0000256" key="1">
    <source>
        <dbReference type="ARBA" id="ARBA00022801"/>
    </source>
</evidence>
<dbReference type="AlphaFoldDB" id="A0A2T4Z383"/>
<dbReference type="InterPro" id="IPR050789">
    <property type="entry name" value="Diverse_Enzym_Activities"/>
</dbReference>
<dbReference type="Pfam" id="PF00144">
    <property type="entry name" value="Beta-lactamase"/>
    <property type="match status" value="1"/>
</dbReference>
<dbReference type="EMBL" id="PZZL01000005">
    <property type="protein sequence ID" value="PTM55230.1"/>
    <property type="molecule type" value="Genomic_DNA"/>
</dbReference>
<dbReference type="Proteomes" id="UP000241808">
    <property type="component" value="Unassembled WGS sequence"/>
</dbReference>
<accession>A0A2T4Z383</accession>
<organism evidence="3 4">
    <name type="scientific">Phreatobacter oligotrophus</name>
    <dbReference type="NCBI Taxonomy" id="1122261"/>
    <lineage>
        <taxon>Bacteria</taxon>
        <taxon>Pseudomonadati</taxon>
        <taxon>Pseudomonadota</taxon>
        <taxon>Alphaproteobacteria</taxon>
        <taxon>Hyphomicrobiales</taxon>
        <taxon>Phreatobacteraceae</taxon>
        <taxon>Phreatobacter</taxon>
    </lineage>
</organism>
<evidence type="ECO:0000313" key="4">
    <source>
        <dbReference type="Proteomes" id="UP000241808"/>
    </source>
</evidence>
<dbReference type="PANTHER" id="PTHR43283:SF11">
    <property type="entry name" value="BETA-LACTAMASE-RELATED DOMAIN-CONTAINING PROTEIN"/>
    <property type="match status" value="1"/>
</dbReference>
<feature type="domain" description="Beta-lactamase-related" evidence="2">
    <location>
        <begin position="102"/>
        <end position="354"/>
    </location>
</feature>
<dbReference type="InterPro" id="IPR012338">
    <property type="entry name" value="Beta-lactam/transpept-like"/>
</dbReference>
<dbReference type="RefSeq" id="WP_108178060.1">
    <property type="nucleotide sequence ID" value="NZ_PZZL01000005.1"/>
</dbReference>
<sequence>MTSPFTPSPVAAGWETVAPAEAGFNPAKLAAATAFAEGAESPWPMSLYYPDGRYVGIVEWNETGPWSAIVGPVIPRGKPAGVIVKGGRIAASWGDVSRVDMTFSIAKSYLAVLAGLAVDDGLIRLDDPVAKTVDGPHFASAHNAKITWRHLLTQASEWEGVIFEKSDQVDHNRQIGAGADNSRKGEKRELREPGTFYEYNDVRVNVLSYALLRRFDRALPEVLKERIMDPIGASDTWRWHGYENSWVDLGNGRKAQSVPGGAHWGGGIFISALDHARLGLLIGRQGEWGGRQLLSKAYIAEMLAPSATNPDYGFLWWLNRGKARYPAATERSVFALGAGSNIIWVEPENDLVVVGRWADQTKFNTFFDHVMGALA</sequence>
<dbReference type="Gene3D" id="3.40.710.10">
    <property type="entry name" value="DD-peptidase/beta-lactamase superfamily"/>
    <property type="match status" value="1"/>
</dbReference>
<dbReference type="PANTHER" id="PTHR43283">
    <property type="entry name" value="BETA-LACTAMASE-RELATED"/>
    <property type="match status" value="1"/>
</dbReference>
<proteinExistence type="predicted"/>
<dbReference type="OrthoDB" id="9814204at2"/>
<gene>
    <name evidence="3" type="ORF">C8P69_105383</name>
</gene>
<keyword evidence="1" id="KW-0378">Hydrolase</keyword>
<comment type="caution">
    <text evidence="3">The sequence shown here is derived from an EMBL/GenBank/DDBJ whole genome shotgun (WGS) entry which is preliminary data.</text>
</comment>